<dbReference type="Gene3D" id="3.40.50.1000">
    <property type="entry name" value="HAD superfamily/HAD-like"/>
    <property type="match status" value="1"/>
</dbReference>
<keyword evidence="3" id="KW-0460">Magnesium</keyword>
<sequence>MELNNWTTNNLIETINKITAESTLFFDMDGTLINTNYSNFLSYKSAILSVTETEFNLTYNPNIRFNRSTLEQTCNLSEEDYYKIIKEKEECYINFLHETLLNQEVVDILYKYMKTNKTVLVSNCREERAIMTLNYHGLHDKFSNLFFRQLEQNNKKINKYEYAIKVLNISPNSVLIFENEISEIEDAIQAGINPYNVIKL</sequence>
<name>A0A9X1H840_9FLAO</name>
<keyword evidence="6" id="KW-1185">Reference proteome</keyword>
<keyword evidence="2" id="KW-0479">Metal-binding</keyword>
<dbReference type="SUPFAM" id="SSF56784">
    <property type="entry name" value="HAD-like"/>
    <property type="match status" value="1"/>
</dbReference>
<evidence type="ECO:0000256" key="1">
    <source>
        <dbReference type="ARBA" id="ARBA00006171"/>
    </source>
</evidence>
<organism evidence="5 6">
    <name type="scientific">Flavobacterium potami</name>
    <dbReference type="NCBI Taxonomy" id="2872310"/>
    <lineage>
        <taxon>Bacteria</taxon>
        <taxon>Pseudomonadati</taxon>
        <taxon>Bacteroidota</taxon>
        <taxon>Flavobacteriia</taxon>
        <taxon>Flavobacteriales</taxon>
        <taxon>Flavobacteriaceae</taxon>
        <taxon>Flavobacterium</taxon>
    </lineage>
</organism>
<dbReference type="RefSeq" id="WP_223704604.1">
    <property type="nucleotide sequence ID" value="NZ_JAINUY010000001.1"/>
</dbReference>
<dbReference type="PANTHER" id="PTHR46193:SF18">
    <property type="entry name" value="HEXITOL PHOSPHATASE B"/>
    <property type="match status" value="1"/>
</dbReference>
<comment type="similarity">
    <text evidence="1">Belongs to the HAD-like hydrolase superfamily. CbbY/CbbZ/Gph/YieH family.</text>
</comment>
<dbReference type="EMBL" id="JAINUY010000001">
    <property type="protein sequence ID" value="MBZ4033808.1"/>
    <property type="molecule type" value="Genomic_DNA"/>
</dbReference>
<proteinExistence type="inferred from homology"/>
<keyword evidence="5" id="KW-0378">Hydrolase</keyword>
<dbReference type="PANTHER" id="PTHR46193">
    <property type="entry name" value="6-PHOSPHOGLUCONATE PHOSPHATASE"/>
    <property type="match status" value="1"/>
</dbReference>
<gene>
    <name evidence="5" type="ORF">K6T82_03460</name>
</gene>
<dbReference type="Gene3D" id="1.10.150.730">
    <property type="match status" value="1"/>
</dbReference>
<dbReference type="GO" id="GO:0016787">
    <property type="term" value="F:hydrolase activity"/>
    <property type="evidence" value="ECO:0007669"/>
    <property type="project" value="UniProtKB-KW"/>
</dbReference>
<evidence type="ECO:0000256" key="4">
    <source>
        <dbReference type="ARBA" id="ARBA00023277"/>
    </source>
</evidence>
<evidence type="ECO:0000256" key="3">
    <source>
        <dbReference type="ARBA" id="ARBA00022842"/>
    </source>
</evidence>
<dbReference type="InterPro" id="IPR051600">
    <property type="entry name" value="Beta-PGM-like"/>
</dbReference>
<dbReference type="InterPro" id="IPR041492">
    <property type="entry name" value="HAD_2"/>
</dbReference>
<dbReference type="Proteomes" id="UP001139366">
    <property type="component" value="Unassembled WGS sequence"/>
</dbReference>
<dbReference type="Pfam" id="PF13419">
    <property type="entry name" value="HAD_2"/>
    <property type="match status" value="1"/>
</dbReference>
<dbReference type="GO" id="GO:0046872">
    <property type="term" value="F:metal ion binding"/>
    <property type="evidence" value="ECO:0007669"/>
    <property type="project" value="UniProtKB-KW"/>
</dbReference>
<reference evidence="5 6" key="1">
    <citation type="journal article" date="2023" name="Antonie Van Leeuwenhoek">
        <title>Flavobacterium potami sp. nov., a multi-metal resistance genes harbouring bacterium isolated from shallow river silt.</title>
        <authorList>
            <person name="Li S."/>
            <person name="Mao S."/>
            <person name="Mu W."/>
            <person name="Guo B."/>
            <person name="Li C."/>
            <person name="Zhu Q."/>
            <person name="Hou X."/>
            <person name="Zhao Y."/>
            <person name="Wei S."/>
            <person name="Liu H."/>
            <person name="Liu A."/>
        </authorList>
    </citation>
    <scope>NUCLEOTIDE SEQUENCE [LARGE SCALE GENOMIC DNA]</scope>
    <source>
        <strain evidence="5 6">17A</strain>
    </source>
</reference>
<dbReference type="InterPro" id="IPR036412">
    <property type="entry name" value="HAD-like_sf"/>
</dbReference>
<comment type="caution">
    <text evidence="5">The sequence shown here is derived from an EMBL/GenBank/DDBJ whole genome shotgun (WGS) entry which is preliminary data.</text>
</comment>
<dbReference type="InterPro" id="IPR023214">
    <property type="entry name" value="HAD_sf"/>
</dbReference>
<evidence type="ECO:0000313" key="6">
    <source>
        <dbReference type="Proteomes" id="UP001139366"/>
    </source>
</evidence>
<evidence type="ECO:0000256" key="2">
    <source>
        <dbReference type="ARBA" id="ARBA00022723"/>
    </source>
</evidence>
<dbReference type="AlphaFoldDB" id="A0A9X1H840"/>
<evidence type="ECO:0000313" key="5">
    <source>
        <dbReference type="EMBL" id="MBZ4033808.1"/>
    </source>
</evidence>
<accession>A0A9X1H840</accession>
<keyword evidence="4" id="KW-0119">Carbohydrate metabolism</keyword>
<protein>
    <submittedName>
        <fullName evidence="5">HAD family hydrolase</fullName>
    </submittedName>
</protein>